<keyword evidence="3" id="KW-1185">Reference proteome</keyword>
<feature type="region of interest" description="Disordered" evidence="1">
    <location>
        <begin position="1"/>
        <end position="65"/>
    </location>
</feature>
<dbReference type="EMBL" id="BFAA01020389">
    <property type="protein sequence ID" value="GCB81764.1"/>
    <property type="molecule type" value="Genomic_DNA"/>
</dbReference>
<evidence type="ECO:0000313" key="2">
    <source>
        <dbReference type="EMBL" id="GCB81764.1"/>
    </source>
</evidence>
<evidence type="ECO:0000313" key="3">
    <source>
        <dbReference type="Proteomes" id="UP000288216"/>
    </source>
</evidence>
<feature type="non-terminal residue" evidence="2">
    <location>
        <position position="137"/>
    </location>
</feature>
<evidence type="ECO:0000256" key="1">
    <source>
        <dbReference type="SAM" id="MobiDB-lite"/>
    </source>
</evidence>
<name>A0A401Q8R4_SCYTO</name>
<organism evidence="2 3">
    <name type="scientific">Scyliorhinus torazame</name>
    <name type="common">Cloudy catshark</name>
    <name type="synonym">Catulus torazame</name>
    <dbReference type="NCBI Taxonomy" id="75743"/>
    <lineage>
        <taxon>Eukaryota</taxon>
        <taxon>Metazoa</taxon>
        <taxon>Chordata</taxon>
        <taxon>Craniata</taxon>
        <taxon>Vertebrata</taxon>
        <taxon>Chondrichthyes</taxon>
        <taxon>Elasmobranchii</taxon>
        <taxon>Galeomorphii</taxon>
        <taxon>Galeoidea</taxon>
        <taxon>Carcharhiniformes</taxon>
        <taxon>Scyliorhinidae</taxon>
        <taxon>Scyliorhinus</taxon>
    </lineage>
</organism>
<dbReference type="OrthoDB" id="10263741at2759"/>
<dbReference type="STRING" id="75743.A0A401Q8R4"/>
<comment type="caution">
    <text evidence="2">The sequence shown here is derived from an EMBL/GenBank/DDBJ whole genome shotgun (WGS) entry which is preliminary data.</text>
</comment>
<protein>
    <recommendedName>
        <fullName evidence="4">SWI/SNF-related matrix-associated actin-dependent regulator of chromatin subfamily D member 1</fullName>
    </recommendedName>
</protein>
<dbReference type="Proteomes" id="UP000288216">
    <property type="component" value="Unassembled WGS sequence"/>
</dbReference>
<reference evidence="2 3" key="1">
    <citation type="journal article" date="2018" name="Nat. Ecol. Evol.">
        <title>Shark genomes provide insights into elasmobranch evolution and the origin of vertebrates.</title>
        <authorList>
            <person name="Hara Y"/>
            <person name="Yamaguchi K"/>
            <person name="Onimaru K"/>
            <person name="Kadota M"/>
            <person name="Koyanagi M"/>
            <person name="Keeley SD"/>
            <person name="Tatsumi K"/>
            <person name="Tanaka K"/>
            <person name="Motone F"/>
            <person name="Kageyama Y"/>
            <person name="Nozu R"/>
            <person name="Adachi N"/>
            <person name="Nishimura O"/>
            <person name="Nakagawa R"/>
            <person name="Tanegashima C"/>
            <person name="Kiyatake I"/>
            <person name="Matsumoto R"/>
            <person name="Murakumo K"/>
            <person name="Nishida K"/>
            <person name="Terakita A"/>
            <person name="Kuratani S"/>
            <person name="Sato K"/>
            <person name="Hyodo S Kuraku.S."/>
        </authorList>
    </citation>
    <scope>NUCLEOTIDE SEQUENCE [LARGE SCALE GENOMIC DNA]</scope>
</reference>
<sequence>MQSATRSKLFEFLAHGLRPGMPPGSRMPPQGASMGPPGPSYGGSPAVRPGMPQSMMDQSRKRPAPQQIQQVQQQAAQNRNHNAKKKKMADKILPQRIRELVPESQAYMDLLAFERKLDQTIMRKRLDIQEALKRPIK</sequence>
<dbReference type="AlphaFoldDB" id="A0A401Q8R4"/>
<evidence type="ECO:0008006" key="4">
    <source>
        <dbReference type="Google" id="ProtNLM"/>
    </source>
</evidence>
<proteinExistence type="predicted"/>
<gene>
    <name evidence="2" type="ORF">scyTo_0021882</name>
</gene>
<accession>A0A401Q8R4</accession>